<dbReference type="AlphaFoldDB" id="A0A9D4DS47"/>
<accession>A0A9D4DS47</accession>
<dbReference type="SUPFAM" id="SSF49777">
    <property type="entry name" value="PEBP-like"/>
    <property type="match status" value="1"/>
</dbReference>
<dbReference type="Gene3D" id="3.90.280.10">
    <property type="entry name" value="PEBP-like"/>
    <property type="match status" value="1"/>
</dbReference>
<dbReference type="InterPro" id="IPR008914">
    <property type="entry name" value="PEBP"/>
</dbReference>
<reference evidence="3" key="2">
    <citation type="submission" date="2020-11" db="EMBL/GenBank/DDBJ databases">
        <authorList>
            <person name="McCartney M.A."/>
            <person name="Auch B."/>
            <person name="Kono T."/>
            <person name="Mallez S."/>
            <person name="Becker A."/>
            <person name="Gohl D.M."/>
            <person name="Silverstein K.A.T."/>
            <person name="Koren S."/>
            <person name="Bechman K.B."/>
            <person name="Herman A."/>
            <person name="Abrahante J.E."/>
            <person name="Garbe J."/>
        </authorList>
    </citation>
    <scope>NUCLEOTIDE SEQUENCE</scope>
    <source>
        <strain evidence="3">Duluth1</strain>
        <tissue evidence="3">Whole animal</tissue>
    </source>
</reference>
<name>A0A9D4DS47_DREPO</name>
<gene>
    <name evidence="3" type="ORF">DPMN_188270</name>
</gene>
<feature type="chain" id="PRO_5039645664" evidence="2">
    <location>
        <begin position="19"/>
        <end position="136"/>
    </location>
</feature>
<dbReference type="InterPro" id="IPR001858">
    <property type="entry name" value="Phosphatidylethanolamine-bd_CS"/>
</dbReference>
<protein>
    <submittedName>
        <fullName evidence="3">Uncharacterized protein</fullName>
    </submittedName>
</protein>
<dbReference type="PROSITE" id="PS01220">
    <property type="entry name" value="PBP"/>
    <property type="match status" value="1"/>
</dbReference>
<proteinExistence type="inferred from homology"/>
<comment type="similarity">
    <text evidence="1">Belongs to the phosphatidylethanolamine-binding protein family.</text>
</comment>
<dbReference type="Pfam" id="PF01161">
    <property type="entry name" value="PBP"/>
    <property type="match status" value="1"/>
</dbReference>
<dbReference type="PANTHER" id="PTHR11362:SF82">
    <property type="entry name" value="PHOSPHATIDYLETHANOLAMINE-BINDING PROTEIN 4"/>
    <property type="match status" value="1"/>
</dbReference>
<keyword evidence="4" id="KW-1185">Reference proteome</keyword>
<evidence type="ECO:0000313" key="4">
    <source>
        <dbReference type="Proteomes" id="UP000828390"/>
    </source>
</evidence>
<sequence>MWIVIIAVCIGNIAPGSATSEKRGLSKNNDIKYDVIRKVLTDGCDSDRVAVLGVAFEGQDFECGVTSNRQATSRQPEVTLPTAQNDIKYTLIMIDPDAPGHSLQDLTFWLHWAVTDVKGSHLRDGTVQGHTLMGRT</sequence>
<comment type="caution">
    <text evidence="3">The sequence shown here is derived from an EMBL/GenBank/DDBJ whole genome shotgun (WGS) entry which is preliminary data.</text>
</comment>
<feature type="signal peptide" evidence="2">
    <location>
        <begin position="1"/>
        <end position="18"/>
    </location>
</feature>
<evidence type="ECO:0000256" key="1">
    <source>
        <dbReference type="ARBA" id="ARBA00007091"/>
    </source>
</evidence>
<keyword evidence="2" id="KW-0732">Signal</keyword>
<dbReference type="PANTHER" id="PTHR11362">
    <property type="entry name" value="PHOSPHATIDYLETHANOLAMINE-BINDING PROTEIN"/>
    <property type="match status" value="1"/>
</dbReference>
<dbReference type="InterPro" id="IPR036610">
    <property type="entry name" value="PEBP-like_sf"/>
</dbReference>
<reference evidence="3" key="1">
    <citation type="journal article" date="2019" name="bioRxiv">
        <title>The Genome of the Zebra Mussel, Dreissena polymorpha: A Resource for Invasive Species Research.</title>
        <authorList>
            <person name="McCartney M.A."/>
            <person name="Auch B."/>
            <person name="Kono T."/>
            <person name="Mallez S."/>
            <person name="Zhang Y."/>
            <person name="Obille A."/>
            <person name="Becker A."/>
            <person name="Abrahante J.E."/>
            <person name="Garbe J."/>
            <person name="Badalamenti J.P."/>
            <person name="Herman A."/>
            <person name="Mangelson H."/>
            <person name="Liachko I."/>
            <person name="Sullivan S."/>
            <person name="Sone E.D."/>
            <person name="Koren S."/>
            <person name="Silverstein K.A.T."/>
            <person name="Beckman K.B."/>
            <person name="Gohl D.M."/>
        </authorList>
    </citation>
    <scope>NUCLEOTIDE SEQUENCE</scope>
    <source>
        <strain evidence="3">Duluth1</strain>
        <tissue evidence="3">Whole animal</tissue>
    </source>
</reference>
<organism evidence="3 4">
    <name type="scientific">Dreissena polymorpha</name>
    <name type="common">Zebra mussel</name>
    <name type="synonym">Mytilus polymorpha</name>
    <dbReference type="NCBI Taxonomy" id="45954"/>
    <lineage>
        <taxon>Eukaryota</taxon>
        <taxon>Metazoa</taxon>
        <taxon>Spiralia</taxon>
        <taxon>Lophotrochozoa</taxon>
        <taxon>Mollusca</taxon>
        <taxon>Bivalvia</taxon>
        <taxon>Autobranchia</taxon>
        <taxon>Heteroconchia</taxon>
        <taxon>Euheterodonta</taxon>
        <taxon>Imparidentia</taxon>
        <taxon>Neoheterodontei</taxon>
        <taxon>Myida</taxon>
        <taxon>Dreissenoidea</taxon>
        <taxon>Dreissenidae</taxon>
        <taxon>Dreissena</taxon>
    </lineage>
</organism>
<evidence type="ECO:0000313" key="3">
    <source>
        <dbReference type="EMBL" id="KAH3753630.1"/>
    </source>
</evidence>
<evidence type="ECO:0000256" key="2">
    <source>
        <dbReference type="SAM" id="SignalP"/>
    </source>
</evidence>
<dbReference type="EMBL" id="JAIWYP010000010">
    <property type="protein sequence ID" value="KAH3753630.1"/>
    <property type="molecule type" value="Genomic_DNA"/>
</dbReference>
<dbReference type="InterPro" id="IPR035810">
    <property type="entry name" value="PEBP_euk"/>
</dbReference>
<dbReference type="Proteomes" id="UP000828390">
    <property type="component" value="Unassembled WGS sequence"/>
</dbReference>